<accession>A0A1I2SX46</accession>
<protein>
    <submittedName>
        <fullName evidence="5">Cellulase (Glycosyl hydrolase family 5)</fullName>
    </submittedName>
</protein>
<dbReference type="Pfam" id="PF00150">
    <property type="entry name" value="Cellulase"/>
    <property type="match status" value="1"/>
</dbReference>
<dbReference type="GO" id="GO:0004553">
    <property type="term" value="F:hydrolase activity, hydrolyzing O-glycosyl compounds"/>
    <property type="evidence" value="ECO:0007669"/>
    <property type="project" value="InterPro"/>
</dbReference>
<evidence type="ECO:0000256" key="3">
    <source>
        <dbReference type="RuleBase" id="RU361153"/>
    </source>
</evidence>
<dbReference type="Gene3D" id="3.20.20.80">
    <property type="entry name" value="Glycosidases"/>
    <property type="match status" value="1"/>
</dbReference>
<name>A0A1I2SX46_9HYPH</name>
<feature type="domain" description="Glycoside hydrolase family 5" evidence="4">
    <location>
        <begin position="68"/>
        <end position="387"/>
    </location>
</feature>
<dbReference type="Proteomes" id="UP000199229">
    <property type="component" value="Unassembled WGS sequence"/>
</dbReference>
<gene>
    <name evidence="5" type="ORF">SAMN05192565_105172</name>
</gene>
<organism evidence="5 6">
    <name type="scientific">Methylobacterium gossipiicola</name>
    <dbReference type="NCBI Taxonomy" id="582675"/>
    <lineage>
        <taxon>Bacteria</taxon>
        <taxon>Pseudomonadati</taxon>
        <taxon>Pseudomonadota</taxon>
        <taxon>Alphaproteobacteria</taxon>
        <taxon>Hyphomicrobiales</taxon>
        <taxon>Methylobacteriaceae</taxon>
        <taxon>Methylobacterium</taxon>
    </lineage>
</organism>
<sequence>MIPGGPTRRGVLASGLLPFVRPARGAVAAGLTLHRGINAWPWFSLTREYPAPRTDYGLPPFQPERPVPTTHDLARLRSAGFDFLRLPVDPGPFLGLSGPPRVGLIRDLLNAVAAIRDAGLAVVVNVQANGATHHWNPDNLYGGPLAPLYPAYRDFIAELAGRLGAMDTGGIAFEPVNEPPQACGASEWTALQDDLLGLARREAAALTLVAGGACGSMVPGLVALDPAPLARFAPLLFTFHFYEPYLFSHQGAPWMREPVYRALNAVPWPASAGTLARTLAAVRARMDVDTALPASAKAEAYAVTEAKLAEYFAADPDRRFIDHHLAAVRGWANRHDIPTHRILMGEFGALRSDARYVAAGAADRARYVHDVREAAEANGFAWAFWNLFDGMGLMDDASRRFDPAILDALGLSLPKGEGPP</sequence>
<comment type="similarity">
    <text evidence="3">Belongs to the glycosyl hydrolase 5 (cellulase A) family.</text>
</comment>
<evidence type="ECO:0000259" key="4">
    <source>
        <dbReference type="Pfam" id="PF00150"/>
    </source>
</evidence>
<dbReference type="AlphaFoldDB" id="A0A1I2SX46"/>
<dbReference type="STRING" id="582675.SAMN05192565_105172"/>
<evidence type="ECO:0000313" key="6">
    <source>
        <dbReference type="Proteomes" id="UP000199229"/>
    </source>
</evidence>
<dbReference type="EMBL" id="FOPM01000005">
    <property type="protein sequence ID" value="SFG55557.1"/>
    <property type="molecule type" value="Genomic_DNA"/>
</dbReference>
<dbReference type="RefSeq" id="WP_425284796.1">
    <property type="nucleotide sequence ID" value="NZ_FOPM01000005.1"/>
</dbReference>
<keyword evidence="2 3" id="KW-0326">Glycosidase</keyword>
<keyword evidence="1 3" id="KW-0378">Hydrolase</keyword>
<reference evidence="6" key="1">
    <citation type="submission" date="2016-10" db="EMBL/GenBank/DDBJ databases">
        <authorList>
            <person name="Varghese N."/>
            <person name="Submissions S."/>
        </authorList>
    </citation>
    <scope>NUCLEOTIDE SEQUENCE [LARGE SCALE GENOMIC DNA]</scope>
    <source>
        <strain evidence="6">Gh-105</strain>
    </source>
</reference>
<dbReference type="SUPFAM" id="SSF51445">
    <property type="entry name" value="(Trans)glycosidases"/>
    <property type="match status" value="1"/>
</dbReference>
<keyword evidence="6" id="KW-1185">Reference proteome</keyword>
<evidence type="ECO:0000313" key="5">
    <source>
        <dbReference type="EMBL" id="SFG55557.1"/>
    </source>
</evidence>
<proteinExistence type="inferred from homology"/>
<evidence type="ECO:0000256" key="1">
    <source>
        <dbReference type="ARBA" id="ARBA00022801"/>
    </source>
</evidence>
<evidence type="ECO:0000256" key="2">
    <source>
        <dbReference type="ARBA" id="ARBA00023295"/>
    </source>
</evidence>
<dbReference type="InterPro" id="IPR001547">
    <property type="entry name" value="Glyco_hydro_5"/>
</dbReference>
<dbReference type="GO" id="GO:0000272">
    <property type="term" value="P:polysaccharide catabolic process"/>
    <property type="evidence" value="ECO:0007669"/>
    <property type="project" value="InterPro"/>
</dbReference>
<dbReference type="InterPro" id="IPR017853">
    <property type="entry name" value="GH"/>
</dbReference>